<accession>C1F799</accession>
<dbReference type="eggNOG" id="COG5485">
    <property type="taxonomic scope" value="Bacteria"/>
</dbReference>
<name>C1F799_ACIC5</name>
<dbReference type="HOGENOM" id="CLU_100997_5_0_0"/>
<dbReference type="Gene3D" id="3.10.450.50">
    <property type="match status" value="1"/>
</dbReference>
<dbReference type="SUPFAM" id="SSF54427">
    <property type="entry name" value="NTF2-like"/>
    <property type="match status" value="1"/>
</dbReference>
<dbReference type="EMBL" id="CP001472">
    <property type="protein sequence ID" value="ACO34337.1"/>
    <property type="molecule type" value="Genomic_DNA"/>
</dbReference>
<dbReference type="PANTHER" id="PTHR38436:SF1">
    <property type="entry name" value="ESTER CYCLASE"/>
    <property type="match status" value="1"/>
</dbReference>
<reference evidence="1 2" key="1">
    <citation type="journal article" date="2009" name="Appl. Environ. Microbiol.">
        <title>Three genomes from the phylum Acidobacteria provide insight into the lifestyles of these microorganisms in soils.</title>
        <authorList>
            <person name="Ward N.L."/>
            <person name="Challacombe J.F."/>
            <person name="Janssen P.H."/>
            <person name="Henrissat B."/>
            <person name="Coutinho P.M."/>
            <person name="Wu M."/>
            <person name="Xie G."/>
            <person name="Haft D.H."/>
            <person name="Sait M."/>
            <person name="Badger J."/>
            <person name="Barabote R.D."/>
            <person name="Bradley B."/>
            <person name="Brettin T.S."/>
            <person name="Brinkac L.M."/>
            <person name="Bruce D."/>
            <person name="Creasy T."/>
            <person name="Daugherty S.C."/>
            <person name="Davidsen T.M."/>
            <person name="DeBoy R.T."/>
            <person name="Detter J.C."/>
            <person name="Dodson R.J."/>
            <person name="Durkin A.S."/>
            <person name="Ganapathy A."/>
            <person name="Gwinn-Giglio M."/>
            <person name="Han C.S."/>
            <person name="Khouri H."/>
            <person name="Kiss H."/>
            <person name="Kothari S.P."/>
            <person name="Madupu R."/>
            <person name="Nelson K.E."/>
            <person name="Nelson W.C."/>
            <person name="Paulsen I."/>
            <person name="Penn K."/>
            <person name="Ren Q."/>
            <person name="Rosovitz M.J."/>
            <person name="Selengut J.D."/>
            <person name="Shrivastava S."/>
            <person name="Sullivan S.A."/>
            <person name="Tapia R."/>
            <person name="Thompson L.S."/>
            <person name="Watkins K.L."/>
            <person name="Yang Q."/>
            <person name="Yu C."/>
            <person name="Zafar N."/>
            <person name="Zhou L."/>
            <person name="Kuske C.R."/>
        </authorList>
    </citation>
    <scope>NUCLEOTIDE SEQUENCE [LARGE SCALE GENOMIC DNA]</scope>
    <source>
        <strain evidence="2">ATCC 51196 / DSM 11244 / BCRC 80197 / JCM 7670 / NBRC 15755 / NCIMB 13165 / 161</strain>
    </source>
</reference>
<dbReference type="InterPro" id="IPR032710">
    <property type="entry name" value="NTF2-like_dom_sf"/>
</dbReference>
<keyword evidence="2" id="KW-1185">Reference proteome</keyword>
<dbReference type="InterPro" id="IPR009959">
    <property type="entry name" value="Cyclase_SnoaL-like"/>
</dbReference>
<gene>
    <name evidence="1" type="ordered locus">ACP_1654</name>
</gene>
<dbReference type="AlphaFoldDB" id="C1F799"/>
<dbReference type="GO" id="GO:0030638">
    <property type="term" value="P:polyketide metabolic process"/>
    <property type="evidence" value="ECO:0007669"/>
    <property type="project" value="InterPro"/>
</dbReference>
<dbReference type="PANTHER" id="PTHR38436">
    <property type="entry name" value="POLYKETIDE CYCLASE SNOAL-LIKE DOMAIN"/>
    <property type="match status" value="1"/>
</dbReference>
<evidence type="ECO:0008006" key="3">
    <source>
        <dbReference type="Google" id="ProtNLM"/>
    </source>
</evidence>
<dbReference type="InParanoid" id="C1F799"/>
<sequence length="148" mass="16791">MTHSRKQKLAQFIRQVWDEGNADAVDAYLAPAYTLHHDPGDAWEGQTLDRAGFKDRLLRSRAAFPDQRFDIQHSIEDGDTVVITWLWQATHQGDLPGYVATGKTLRMSGATAYFFDEQDRLTGHWQITDRLTIFQQLERNKAASAGNG</sequence>
<protein>
    <recommendedName>
        <fullName evidence="3">Ester cyclase</fullName>
    </recommendedName>
</protein>
<evidence type="ECO:0000313" key="2">
    <source>
        <dbReference type="Proteomes" id="UP000002207"/>
    </source>
</evidence>
<evidence type="ECO:0000313" key="1">
    <source>
        <dbReference type="EMBL" id="ACO34337.1"/>
    </source>
</evidence>
<proteinExistence type="predicted"/>
<dbReference type="RefSeq" id="WP_015896779.1">
    <property type="nucleotide sequence ID" value="NC_012483.1"/>
</dbReference>
<dbReference type="KEGG" id="aca:ACP_1654"/>
<dbReference type="STRING" id="240015.ACP_1654"/>
<dbReference type="Proteomes" id="UP000002207">
    <property type="component" value="Chromosome"/>
</dbReference>
<organism evidence="1 2">
    <name type="scientific">Acidobacterium capsulatum (strain ATCC 51196 / DSM 11244 / BCRC 80197 / JCM 7670 / NBRC 15755 / NCIMB 13165 / 161)</name>
    <dbReference type="NCBI Taxonomy" id="240015"/>
    <lineage>
        <taxon>Bacteria</taxon>
        <taxon>Pseudomonadati</taxon>
        <taxon>Acidobacteriota</taxon>
        <taxon>Terriglobia</taxon>
        <taxon>Terriglobales</taxon>
        <taxon>Acidobacteriaceae</taxon>
        <taxon>Acidobacterium</taxon>
    </lineage>
</organism>
<dbReference type="OrthoDB" id="1442472at2"/>
<dbReference type="Pfam" id="PF07366">
    <property type="entry name" value="SnoaL"/>
    <property type="match status" value="1"/>
</dbReference>